<evidence type="ECO:0000313" key="2">
    <source>
        <dbReference type="Proteomes" id="UP000000311"/>
    </source>
</evidence>
<proteinExistence type="predicted"/>
<protein>
    <recommendedName>
        <fullName evidence="3">Endonuclease/exonuclease/phosphatase domain-containing protein</fullName>
    </recommendedName>
</protein>
<keyword evidence="2" id="KW-1185">Reference proteome</keyword>
<sequence length="48" mass="5456">ISTGESTYWPTDRRKIPDIIDFCVTRGISSLYFKAESCFDLSSDHSPI</sequence>
<dbReference type="AlphaFoldDB" id="E2A7W6"/>
<dbReference type="EMBL" id="GL437438">
    <property type="protein sequence ID" value="EFN70473.1"/>
    <property type="molecule type" value="Genomic_DNA"/>
</dbReference>
<dbReference type="Proteomes" id="UP000000311">
    <property type="component" value="Unassembled WGS sequence"/>
</dbReference>
<feature type="non-terminal residue" evidence="1">
    <location>
        <position position="48"/>
    </location>
</feature>
<name>E2A7W6_CAMFO</name>
<evidence type="ECO:0008006" key="3">
    <source>
        <dbReference type="Google" id="ProtNLM"/>
    </source>
</evidence>
<dbReference type="STRING" id="104421.E2A7W6"/>
<evidence type="ECO:0000313" key="1">
    <source>
        <dbReference type="EMBL" id="EFN70473.1"/>
    </source>
</evidence>
<dbReference type="InParanoid" id="E2A7W6"/>
<feature type="non-terminal residue" evidence="1">
    <location>
        <position position="1"/>
    </location>
</feature>
<gene>
    <name evidence="1" type="ORF">EAG_13050</name>
</gene>
<organism evidence="2">
    <name type="scientific">Camponotus floridanus</name>
    <name type="common">Florida carpenter ant</name>
    <dbReference type="NCBI Taxonomy" id="104421"/>
    <lineage>
        <taxon>Eukaryota</taxon>
        <taxon>Metazoa</taxon>
        <taxon>Ecdysozoa</taxon>
        <taxon>Arthropoda</taxon>
        <taxon>Hexapoda</taxon>
        <taxon>Insecta</taxon>
        <taxon>Pterygota</taxon>
        <taxon>Neoptera</taxon>
        <taxon>Endopterygota</taxon>
        <taxon>Hymenoptera</taxon>
        <taxon>Apocrita</taxon>
        <taxon>Aculeata</taxon>
        <taxon>Formicoidea</taxon>
        <taxon>Formicidae</taxon>
        <taxon>Formicinae</taxon>
        <taxon>Camponotus</taxon>
    </lineage>
</organism>
<accession>E2A7W6</accession>
<reference evidence="1 2" key="1">
    <citation type="journal article" date="2010" name="Science">
        <title>Genomic comparison of the ants Camponotus floridanus and Harpegnathos saltator.</title>
        <authorList>
            <person name="Bonasio R."/>
            <person name="Zhang G."/>
            <person name="Ye C."/>
            <person name="Mutti N.S."/>
            <person name="Fang X."/>
            <person name="Qin N."/>
            <person name="Donahue G."/>
            <person name="Yang P."/>
            <person name="Li Q."/>
            <person name="Li C."/>
            <person name="Zhang P."/>
            <person name="Huang Z."/>
            <person name="Berger S.L."/>
            <person name="Reinberg D."/>
            <person name="Wang J."/>
            <person name="Liebig J."/>
        </authorList>
    </citation>
    <scope>NUCLEOTIDE SEQUENCE [LARGE SCALE GENOMIC DNA]</scope>
    <source>
        <strain evidence="2">C129</strain>
    </source>
</reference>